<evidence type="ECO:0000256" key="1">
    <source>
        <dbReference type="ARBA" id="ARBA00004651"/>
    </source>
</evidence>
<keyword evidence="10 11" id="KW-0807">Transducer</keyword>
<evidence type="ECO:0000313" key="14">
    <source>
        <dbReference type="EMBL" id="QVN25222.1"/>
    </source>
</evidence>
<feature type="transmembrane region" description="Helical" evidence="12">
    <location>
        <begin position="306"/>
        <end position="334"/>
    </location>
</feature>
<dbReference type="GO" id="GO:0005886">
    <property type="term" value="C:plasma membrane"/>
    <property type="evidence" value="ECO:0007669"/>
    <property type="project" value="UniProtKB-SubCell"/>
</dbReference>
<dbReference type="PANTHER" id="PTHR45695:SF23">
    <property type="entry name" value="GALANIN-LIKE G-PROTEIN COUPLED RECEPTOR NPR-9"/>
    <property type="match status" value="1"/>
</dbReference>
<dbReference type="SUPFAM" id="SSF81321">
    <property type="entry name" value="Family A G protein-coupled receptor-like"/>
    <property type="match status" value="1"/>
</dbReference>
<dbReference type="EMBL" id="MT358423">
    <property type="protein sequence ID" value="QVN25222.1"/>
    <property type="molecule type" value="mRNA"/>
</dbReference>
<feature type="transmembrane region" description="Helical" evidence="12">
    <location>
        <begin position="133"/>
        <end position="151"/>
    </location>
</feature>
<keyword evidence="9" id="KW-0325">Glycoprotein</keyword>
<comment type="similarity">
    <text evidence="11">Belongs to the G-protein coupled receptor 1 family.</text>
</comment>
<dbReference type="OrthoDB" id="9445642at2759"/>
<dbReference type="GO" id="GO:0004930">
    <property type="term" value="F:G protein-coupled receptor activity"/>
    <property type="evidence" value="ECO:0007669"/>
    <property type="project" value="UniProtKB-KW"/>
</dbReference>
<evidence type="ECO:0000256" key="8">
    <source>
        <dbReference type="ARBA" id="ARBA00023170"/>
    </source>
</evidence>
<dbReference type="GeneID" id="117295721"/>
<proteinExistence type="evidence at transcript level"/>
<reference evidence="14" key="1">
    <citation type="submission" date="2020-04" db="EMBL/GenBank/DDBJ databases">
        <title>Identification of kisspeptin-type receptor sequences in the starfish Asterias rubens.</title>
        <authorList>
            <person name="Semmens D.C."/>
            <person name="Elphick M.R."/>
        </authorList>
    </citation>
    <scope>NUCLEOTIDE SEQUENCE</scope>
</reference>
<feature type="transmembrane region" description="Helical" evidence="12">
    <location>
        <begin position="214"/>
        <end position="240"/>
    </location>
</feature>
<evidence type="ECO:0000256" key="12">
    <source>
        <dbReference type="SAM" id="Phobius"/>
    </source>
</evidence>
<name>A0A8E6HQ89_ASTRU</name>
<feature type="transmembrane region" description="Helical" evidence="12">
    <location>
        <begin position="266"/>
        <end position="286"/>
    </location>
</feature>
<dbReference type="RefSeq" id="XP_033634329.1">
    <property type="nucleotide sequence ID" value="XM_033778438.1"/>
</dbReference>
<evidence type="ECO:0000256" key="3">
    <source>
        <dbReference type="ARBA" id="ARBA00022692"/>
    </source>
</evidence>
<keyword evidence="2" id="KW-1003">Cell membrane</keyword>
<dbReference type="InterPro" id="IPR000276">
    <property type="entry name" value="GPCR_Rhodpsn"/>
</dbReference>
<keyword evidence="7" id="KW-1015">Disulfide bond</keyword>
<evidence type="ECO:0000256" key="5">
    <source>
        <dbReference type="ARBA" id="ARBA00023040"/>
    </source>
</evidence>
<dbReference type="PROSITE" id="PS00237">
    <property type="entry name" value="G_PROTEIN_RECEP_F1_1"/>
    <property type="match status" value="1"/>
</dbReference>
<dbReference type="OMA" id="ITRMVFV"/>
<organism evidence="14">
    <name type="scientific">Asterias rubens</name>
    <name type="common">Common European starfish</name>
    <name type="synonym">Asterias vulgaris</name>
    <dbReference type="NCBI Taxonomy" id="7604"/>
    <lineage>
        <taxon>Eukaryota</taxon>
        <taxon>Metazoa</taxon>
        <taxon>Echinodermata</taxon>
        <taxon>Eleutherozoa</taxon>
        <taxon>Asterozoa</taxon>
        <taxon>Asteroidea</taxon>
        <taxon>Forcipulatacea</taxon>
        <taxon>Forcipulatida</taxon>
        <taxon>Asteriidae</taxon>
        <taxon>Asterias</taxon>
    </lineage>
</organism>
<dbReference type="InterPro" id="IPR008103">
    <property type="entry name" value="KiSS_1_rcpt"/>
</dbReference>
<dbReference type="InterPro" id="IPR017452">
    <property type="entry name" value="GPCR_Rhodpsn_7TM"/>
</dbReference>
<feature type="transmembrane region" description="Helical" evidence="12">
    <location>
        <begin position="57"/>
        <end position="81"/>
    </location>
</feature>
<accession>A0A8E6HQ89</accession>
<keyword evidence="3 11" id="KW-0812">Transmembrane</keyword>
<evidence type="ECO:0000256" key="6">
    <source>
        <dbReference type="ARBA" id="ARBA00023136"/>
    </source>
</evidence>
<dbReference type="Gene3D" id="1.20.1070.10">
    <property type="entry name" value="Rhodopsin 7-helix transmembrane proteins"/>
    <property type="match status" value="1"/>
</dbReference>
<dbReference type="Pfam" id="PF00001">
    <property type="entry name" value="7tm_1"/>
    <property type="match status" value="1"/>
</dbReference>
<evidence type="ECO:0000256" key="2">
    <source>
        <dbReference type="ARBA" id="ARBA00022475"/>
    </source>
</evidence>
<keyword evidence="6 12" id="KW-0472">Membrane</keyword>
<keyword evidence="5 11" id="KW-0297">G-protein coupled receptor</keyword>
<evidence type="ECO:0000259" key="13">
    <source>
        <dbReference type="PROSITE" id="PS50262"/>
    </source>
</evidence>
<evidence type="ECO:0000256" key="11">
    <source>
        <dbReference type="RuleBase" id="RU000688"/>
    </source>
</evidence>
<evidence type="ECO:0000256" key="7">
    <source>
        <dbReference type="ARBA" id="ARBA00023157"/>
    </source>
</evidence>
<feature type="domain" description="G-protein coupled receptors family 1 profile" evidence="13">
    <location>
        <begin position="73"/>
        <end position="331"/>
    </location>
</feature>
<protein>
    <submittedName>
        <fullName evidence="14">Kisspeptin-type receptor 5</fullName>
    </submittedName>
</protein>
<dbReference type="PROSITE" id="PS50262">
    <property type="entry name" value="G_PROTEIN_RECEP_F1_2"/>
    <property type="match status" value="1"/>
</dbReference>
<feature type="transmembrane region" description="Helical" evidence="12">
    <location>
        <begin position="93"/>
        <end position="113"/>
    </location>
</feature>
<comment type="subcellular location">
    <subcellularLocation>
        <location evidence="1">Cell membrane</location>
        <topology evidence="1">Multi-pass membrane protein</topology>
    </subcellularLocation>
</comment>
<dbReference type="SMART" id="SM01381">
    <property type="entry name" value="7TM_GPCR_Srsx"/>
    <property type="match status" value="1"/>
</dbReference>
<evidence type="ECO:0000256" key="4">
    <source>
        <dbReference type="ARBA" id="ARBA00022989"/>
    </source>
</evidence>
<evidence type="ECO:0000256" key="10">
    <source>
        <dbReference type="ARBA" id="ARBA00023224"/>
    </source>
</evidence>
<dbReference type="PRINTS" id="PR01728">
    <property type="entry name" value="KISS1RECEPTR"/>
</dbReference>
<dbReference type="AlphaFoldDB" id="A0A8E6HQ89"/>
<dbReference type="PRINTS" id="PR00237">
    <property type="entry name" value="GPCRRHODOPSN"/>
</dbReference>
<dbReference type="PANTHER" id="PTHR45695">
    <property type="entry name" value="LEUCOKININ RECEPTOR-RELATED"/>
    <property type="match status" value="1"/>
</dbReference>
<sequence length="377" mass="42873">MMSTADHQLGLLHQIQISNLSTSIMEDFEVENYYDSNNTSDYVFDISVSIFNATSRILVPTTFFLLALMGLVGNCSVMFIICRHTDMQTVTNYFIANLAITDVATVLFCILPTALQNSGIIPMSTGVCKGVNYIQFVTVQATCCTLTAMSIDRYFLIVHAVRSRRSRTTNKVLIINVTIWAVSFMMHSPVAVVSKVTSYNYCETVFGTVRGERVFQTFATLSMYVVPLIINLVCYISILLQVWTRTARGTESAQAQERAVRRKRKITRMVFVVVLLFAVCWAPKHFFRMWIAFDYVEFHMTSNRHYVLMGSLQFVALCLAYGNSCVNPFVYAFTTTSFKKYFKKVFKPCCRFEDRQARTSVNQSRVSKVITGEESLV</sequence>
<feature type="transmembrane region" description="Helical" evidence="12">
    <location>
        <begin position="172"/>
        <end position="194"/>
    </location>
</feature>
<keyword evidence="4 12" id="KW-1133">Transmembrane helix</keyword>
<keyword evidence="8 11" id="KW-0675">Receptor</keyword>
<evidence type="ECO:0000256" key="9">
    <source>
        <dbReference type="ARBA" id="ARBA00023180"/>
    </source>
</evidence>